<keyword evidence="3" id="KW-0677">Repeat</keyword>
<gene>
    <name evidence="11" type="ORF">ABMA28_012311</name>
</gene>
<dbReference type="InterPro" id="IPR050888">
    <property type="entry name" value="ZnF_C2H2-type_TF"/>
</dbReference>
<keyword evidence="5 8" id="KW-0862">Zinc</keyword>
<feature type="domain" description="C2H2-type" evidence="9">
    <location>
        <begin position="317"/>
        <end position="344"/>
    </location>
</feature>
<dbReference type="FunFam" id="3.30.160.60:FF:000446">
    <property type="entry name" value="Zinc finger protein"/>
    <property type="match status" value="2"/>
</dbReference>
<dbReference type="GO" id="GO:0005634">
    <property type="term" value="C:nucleus"/>
    <property type="evidence" value="ECO:0007669"/>
    <property type="project" value="UniProtKB-SubCell"/>
</dbReference>
<dbReference type="InterPro" id="IPR012934">
    <property type="entry name" value="Znf_AD"/>
</dbReference>
<evidence type="ECO:0000259" key="9">
    <source>
        <dbReference type="PROSITE" id="PS50157"/>
    </source>
</evidence>
<evidence type="ECO:0000313" key="12">
    <source>
        <dbReference type="Proteomes" id="UP001549921"/>
    </source>
</evidence>
<dbReference type="SMART" id="SM00355">
    <property type="entry name" value="ZnF_C2H2"/>
    <property type="match status" value="10"/>
</dbReference>
<sequence>MSNKGKTIICRVCLRSDSKIRKKCISLFDKHKDALICDNINAIANIAIRADDGLPSEICPDCLLELDTAVNFKQKCENSNNILLAASPCNQTPDHSLPTIDLKEIKKEEPDDGFDSKEYEIEYLESEIDYNLFDDQISTKLEEIEVQPPKVKPSRSIDLKLECHDCGGYFKSKCKLKVHWKRVHLLEKLVCEICKRAFKSSKAYVKHVKTKSRACLITQQTRIEGVGRQRVFHCKDCDYNSRRIKDIRSHLVIHTGDRPYKCDLCPRQFTQQSSLQGHKEMSHKMFLKEITCQYCGKFLRGRNRVYRHLKTHTEDQVQCDICKKVLANKKILIDHLKRHTGVKTFTCEVCASTFYTMSDLCNHRRMIHEKGKHIFKCELCGYTTFRTETLKKHKARHTANRIPCLVCGMFVANAEELVQHQKRHLFKKYECPYCPLKYARRDSRNKHVKAKHKFPFTNVSNLVKKESPPVNLSDEKNGFIEVEIAPISN</sequence>
<dbReference type="GO" id="GO:0008270">
    <property type="term" value="F:zinc ion binding"/>
    <property type="evidence" value="ECO:0007669"/>
    <property type="project" value="UniProtKB-UniRule"/>
</dbReference>
<keyword evidence="6" id="KW-0539">Nucleus</keyword>
<name>A0ABD0TMI6_LOXSC</name>
<feature type="binding site" evidence="8">
    <location>
        <position position="59"/>
    </location>
    <ligand>
        <name>Zn(2+)</name>
        <dbReference type="ChEBI" id="CHEBI:29105"/>
    </ligand>
</feature>
<comment type="caution">
    <text evidence="11">The sequence shown here is derived from an EMBL/GenBank/DDBJ whole genome shotgun (WGS) entry which is preliminary data.</text>
</comment>
<evidence type="ECO:0000256" key="5">
    <source>
        <dbReference type="ARBA" id="ARBA00022833"/>
    </source>
</evidence>
<dbReference type="SMART" id="SM00868">
    <property type="entry name" value="zf-AD"/>
    <property type="match status" value="1"/>
</dbReference>
<evidence type="ECO:0000256" key="6">
    <source>
        <dbReference type="ARBA" id="ARBA00023242"/>
    </source>
</evidence>
<dbReference type="PROSITE" id="PS51915">
    <property type="entry name" value="ZAD"/>
    <property type="match status" value="1"/>
</dbReference>
<dbReference type="PROSITE" id="PS50157">
    <property type="entry name" value="ZINC_FINGER_C2H2_2"/>
    <property type="match status" value="7"/>
</dbReference>
<organism evidence="11 12">
    <name type="scientific">Loxostege sticticalis</name>
    <name type="common">Beet webworm moth</name>
    <dbReference type="NCBI Taxonomy" id="481309"/>
    <lineage>
        <taxon>Eukaryota</taxon>
        <taxon>Metazoa</taxon>
        <taxon>Ecdysozoa</taxon>
        <taxon>Arthropoda</taxon>
        <taxon>Hexapoda</taxon>
        <taxon>Insecta</taxon>
        <taxon>Pterygota</taxon>
        <taxon>Neoptera</taxon>
        <taxon>Endopterygota</taxon>
        <taxon>Lepidoptera</taxon>
        <taxon>Glossata</taxon>
        <taxon>Ditrysia</taxon>
        <taxon>Pyraloidea</taxon>
        <taxon>Crambidae</taxon>
        <taxon>Pyraustinae</taxon>
        <taxon>Loxostege</taxon>
    </lineage>
</organism>
<feature type="binding site" evidence="8">
    <location>
        <position position="10"/>
    </location>
    <ligand>
        <name>Zn(2+)</name>
        <dbReference type="ChEBI" id="CHEBI:29105"/>
    </ligand>
</feature>
<feature type="domain" description="C2H2-type" evidence="9">
    <location>
        <begin position="290"/>
        <end position="317"/>
    </location>
</feature>
<feature type="domain" description="C2H2-type" evidence="9">
    <location>
        <begin position="161"/>
        <end position="189"/>
    </location>
</feature>
<comment type="subcellular location">
    <subcellularLocation>
        <location evidence="1">Nucleus</location>
    </subcellularLocation>
</comment>
<feature type="domain" description="C2H2-type" evidence="9">
    <location>
        <begin position="345"/>
        <end position="373"/>
    </location>
</feature>
<accession>A0ABD0TMI6</accession>
<evidence type="ECO:0000256" key="7">
    <source>
        <dbReference type="PROSITE-ProRule" id="PRU00042"/>
    </source>
</evidence>
<proteinExistence type="predicted"/>
<dbReference type="Gene3D" id="3.40.1800.20">
    <property type="match status" value="1"/>
</dbReference>
<dbReference type="Gene3D" id="3.30.160.60">
    <property type="entry name" value="Classic Zinc Finger"/>
    <property type="match status" value="5"/>
</dbReference>
<feature type="binding site" evidence="8">
    <location>
        <position position="13"/>
    </location>
    <ligand>
        <name>Zn(2+)</name>
        <dbReference type="ChEBI" id="CHEBI:29105"/>
    </ligand>
</feature>
<evidence type="ECO:0000313" key="11">
    <source>
        <dbReference type="EMBL" id="KAL0850524.1"/>
    </source>
</evidence>
<dbReference type="InterPro" id="IPR036236">
    <property type="entry name" value="Znf_C2H2_sf"/>
</dbReference>
<dbReference type="SUPFAM" id="SSF57716">
    <property type="entry name" value="Glucocorticoid receptor-like (DNA-binding domain)"/>
    <property type="match status" value="1"/>
</dbReference>
<evidence type="ECO:0000256" key="8">
    <source>
        <dbReference type="PROSITE-ProRule" id="PRU01263"/>
    </source>
</evidence>
<feature type="domain" description="ZAD" evidence="10">
    <location>
        <begin position="8"/>
        <end position="86"/>
    </location>
</feature>
<evidence type="ECO:0000256" key="4">
    <source>
        <dbReference type="ARBA" id="ARBA00022771"/>
    </source>
</evidence>
<dbReference type="PANTHER" id="PTHR24406">
    <property type="entry name" value="TRANSCRIPTIONAL REPRESSOR CTCFL-RELATED"/>
    <property type="match status" value="1"/>
</dbReference>
<reference evidence="11 12" key="1">
    <citation type="submission" date="2024-06" db="EMBL/GenBank/DDBJ databases">
        <title>A chromosome-level genome assembly of beet webworm, Loxostege sticticalis.</title>
        <authorList>
            <person name="Zhang Y."/>
        </authorList>
    </citation>
    <scope>NUCLEOTIDE SEQUENCE [LARGE SCALE GENOMIC DNA]</scope>
    <source>
        <strain evidence="11">AQ028</strain>
        <tissue evidence="11">Male pupae</tissue>
    </source>
</reference>
<feature type="domain" description="C2H2-type" evidence="9">
    <location>
        <begin position="375"/>
        <end position="402"/>
    </location>
</feature>
<protein>
    <submittedName>
        <fullName evidence="11">Uncharacterized protein</fullName>
    </submittedName>
</protein>
<feature type="domain" description="C2H2-type" evidence="9">
    <location>
        <begin position="260"/>
        <end position="283"/>
    </location>
</feature>
<dbReference type="Proteomes" id="UP001549921">
    <property type="component" value="Unassembled WGS sequence"/>
</dbReference>
<evidence type="ECO:0000256" key="1">
    <source>
        <dbReference type="ARBA" id="ARBA00004123"/>
    </source>
</evidence>
<feature type="binding site" evidence="8">
    <location>
        <position position="62"/>
    </location>
    <ligand>
        <name>Zn(2+)</name>
        <dbReference type="ChEBI" id="CHEBI:29105"/>
    </ligand>
</feature>
<feature type="domain" description="C2H2-type" evidence="9">
    <location>
        <begin position="232"/>
        <end position="259"/>
    </location>
</feature>
<dbReference type="PROSITE" id="PS00028">
    <property type="entry name" value="ZINC_FINGER_C2H2_1"/>
    <property type="match status" value="7"/>
</dbReference>
<dbReference type="Pfam" id="PF00096">
    <property type="entry name" value="zf-C2H2"/>
    <property type="match status" value="1"/>
</dbReference>
<evidence type="ECO:0000259" key="10">
    <source>
        <dbReference type="PROSITE" id="PS51915"/>
    </source>
</evidence>
<dbReference type="InterPro" id="IPR013087">
    <property type="entry name" value="Znf_C2H2_type"/>
</dbReference>
<keyword evidence="2 8" id="KW-0479">Metal-binding</keyword>
<dbReference type="SUPFAM" id="SSF57667">
    <property type="entry name" value="beta-beta-alpha zinc fingers"/>
    <property type="match status" value="5"/>
</dbReference>
<dbReference type="Pfam" id="PF07776">
    <property type="entry name" value="zf-AD"/>
    <property type="match status" value="1"/>
</dbReference>
<dbReference type="EMBL" id="JBEDNZ010000003">
    <property type="protein sequence ID" value="KAL0850524.1"/>
    <property type="molecule type" value="Genomic_DNA"/>
</dbReference>
<keyword evidence="4 7" id="KW-0863">Zinc-finger</keyword>
<evidence type="ECO:0000256" key="2">
    <source>
        <dbReference type="ARBA" id="ARBA00022723"/>
    </source>
</evidence>
<dbReference type="AlphaFoldDB" id="A0ABD0TMI6"/>
<evidence type="ECO:0000256" key="3">
    <source>
        <dbReference type="ARBA" id="ARBA00022737"/>
    </source>
</evidence>